<evidence type="ECO:0000313" key="1">
    <source>
        <dbReference type="EMBL" id="KXB01522.1"/>
    </source>
</evidence>
<organism evidence="1 2">
    <name type="scientific">candidate division MSBL1 archaeon SCGC-AAA261F17</name>
    <dbReference type="NCBI Taxonomy" id="1698274"/>
    <lineage>
        <taxon>Archaea</taxon>
        <taxon>Methanobacteriati</taxon>
        <taxon>Methanobacteriota</taxon>
        <taxon>candidate division MSBL1</taxon>
    </lineage>
</organism>
<gene>
    <name evidence="1" type="ORF">AKJ44_02450</name>
</gene>
<name>A0A133V500_9EURY</name>
<dbReference type="AlphaFoldDB" id="A0A133V500"/>
<sequence length="75" mass="8969">MHGYVDKSNYGQYTYEREGLLERVPYRKLIKGVFILGRRDLEKFVELLEKYQAEYYVRSIKLTSQDKEILSGEKS</sequence>
<proteinExistence type="predicted"/>
<protein>
    <submittedName>
        <fullName evidence="1">Uncharacterized protein</fullName>
    </submittedName>
</protein>
<comment type="caution">
    <text evidence="1">The sequence shown here is derived from an EMBL/GenBank/DDBJ whole genome shotgun (WGS) entry which is preliminary data.</text>
</comment>
<dbReference type="Proteomes" id="UP000070035">
    <property type="component" value="Unassembled WGS sequence"/>
</dbReference>
<keyword evidence="2" id="KW-1185">Reference proteome</keyword>
<dbReference type="EMBL" id="LHXY01000035">
    <property type="protein sequence ID" value="KXB01522.1"/>
    <property type="molecule type" value="Genomic_DNA"/>
</dbReference>
<evidence type="ECO:0000313" key="2">
    <source>
        <dbReference type="Proteomes" id="UP000070035"/>
    </source>
</evidence>
<accession>A0A133V500</accession>
<reference evidence="1 2" key="1">
    <citation type="journal article" date="2016" name="Sci. Rep.">
        <title>Metabolic traits of an uncultured archaeal lineage -MSBL1- from brine pools of the Red Sea.</title>
        <authorList>
            <person name="Mwirichia R."/>
            <person name="Alam I."/>
            <person name="Rashid M."/>
            <person name="Vinu M."/>
            <person name="Ba-Alawi W."/>
            <person name="Anthony Kamau A."/>
            <person name="Kamanda Ngugi D."/>
            <person name="Goker M."/>
            <person name="Klenk H.P."/>
            <person name="Bajic V."/>
            <person name="Stingl U."/>
        </authorList>
    </citation>
    <scope>NUCLEOTIDE SEQUENCE [LARGE SCALE GENOMIC DNA]</scope>
    <source>
        <strain evidence="1">SCGC-AAA261F17</strain>
    </source>
</reference>